<dbReference type="EMBL" id="NHOW01000215">
    <property type="protein sequence ID" value="OYR57393.1"/>
    <property type="molecule type" value="Genomic_DNA"/>
</dbReference>
<dbReference type="Pfam" id="PF26458">
    <property type="entry name" value="DUF8137"/>
    <property type="match status" value="1"/>
</dbReference>
<dbReference type="RefSeq" id="WP_094580636.1">
    <property type="nucleotide sequence ID" value="NZ_NHOW01000215.1"/>
</dbReference>
<comment type="caution">
    <text evidence="1">The sequence shown here is derived from an EMBL/GenBank/DDBJ whole genome shotgun (WGS) entry which is preliminary data.</text>
</comment>
<protein>
    <submittedName>
        <fullName evidence="1">Uncharacterized protein</fullName>
    </submittedName>
</protein>
<gene>
    <name evidence="1" type="ORF">DJ83_17020</name>
</gene>
<accession>A0A256ILQ3</accession>
<sequence>MTADRRPEEIEIDRLDQQLATAETGDMNALTKAVATYETQLATAHEKGESDRYRGISRAYQEQLITVLDDATQTEGWELVEDFLDAYHPDTADKFPHVTTILQNVTSRYLIRTRLSAGIDSVPVSALTFFSSILDQFEGDGYDFIREALHPYGWGIGHPDHSVADDIHQYASSSLPLVNAILEHAFYADQHSAVELLEELVNDESVQQTLPYRSGKISGPRYLLDAPAGAVSDFDPTVPRYWEWQEELDHEFVLDEDVETQIREIVAEQGVGDELSSDWEIADLTL</sequence>
<reference evidence="1 2" key="1">
    <citation type="journal article" date="2014" name="Front. Microbiol.">
        <title>Population and genomic analysis of the genus Halorubrum.</title>
        <authorList>
            <person name="Fullmer M.S."/>
            <person name="Soucy S.M."/>
            <person name="Swithers K.S."/>
            <person name="Makkay A.M."/>
            <person name="Wheeler R."/>
            <person name="Ventosa A."/>
            <person name="Gogarten J.P."/>
            <person name="Papke R.T."/>
        </authorList>
    </citation>
    <scope>NUCLEOTIDE SEQUENCE [LARGE SCALE GENOMIC DNA]</scope>
    <source>
        <strain evidence="1 2">LD3</strain>
    </source>
</reference>
<organism evidence="1 2">
    <name type="scientific">Halorubrum ezzemoulense</name>
    <name type="common">Halorubrum chaoviator</name>
    <dbReference type="NCBI Taxonomy" id="337243"/>
    <lineage>
        <taxon>Archaea</taxon>
        <taxon>Methanobacteriati</taxon>
        <taxon>Methanobacteriota</taxon>
        <taxon>Stenosarchaea group</taxon>
        <taxon>Halobacteria</taxon>
        <taxon>Halobacteriales</taxon>
        <taxon>Haloferacaceae</taxon>
        <taxon>Halorubrum</taxon>
    </lineage>
</organism>
<dbReference type="Proteomes" id="UP000216409">
    <property type="component" value="Unassembled WGS sequence"/>
</dbReference>
<name>A0A256ILQ3_HALEZ</name>
<dbReference type="InterPro" id="IPR058450">
    <property type="entry name" value="DUF8137"/>
</dbReference>
<evidence type="ECO:0000313" key="1">
    <source>
        <dbReference type="EMBL" id="OYR57393.1"/>
    </source>
</evidence>
<dbReference type="AlphaFoldDB" id="A0A256ILQ3"/>
<evidence type="ECO:0000313" key="2">
    <source>
        <dbReference type="Proteomes" id="UP000216409"/>
    </source>
</evidence>
<proteinExistence type="predicted"/>